<dbReference type="EMBL" id="JAFLNF010000004">
    <property type="protein sequence ID" value="MBO0345903.1"/>
    <property type="molecule type" value="Genomic_DNA"/>
</dbReference>
<dbReference type="GO" id="GO:0046872">
    <property type="term" value="F:metal ion binding"/>
    <property type="evidence" value="ECO:0007669"/>
    <property type="project" value="UniProtKB-KW"/>
</dbReference>
<gene>
    <name evidence="13" type="ORF">J0X15_11785</name>
</gene>
<organism evidence="13 14">
    <name type="scientific">Roseibium limicola</name>
    <dbReference type="NCBI Taxonomy" id="2816037"/>
    <lineage>
        <taxon>Bacteria</taxon>
        <taxon>Pseudomonadati</taxon>
        <taxon>Pseudomonadota</taxon>
        <taxon>Alphaproteobacteria</taxon>
        <taxon>Hyphomicrobiales</taxon>
        <taxon>Stappiaceae</taxon>
        <taxon>Roseibium</taxon>
    </lineage>
</organism>
<dbReference type="InterPro" id="IPR016064">
    <property type="entry name" value="NAD/diacylglycerol_kinase_sf"/>
</dbReference>
<dbReference type="SMART" id="SM00046">
    <property type="entry name" value="DAGKc"/>
    <property type="match status" value="1"/>
</dbReference>
<evidence type="ECO:0000256" key="5">
    <source>
        <dbReference type="ARBA" id="ARBA00022741"/>
    </source>
</evidence>
<keyword evidence="7" id="KW-0067">ATP-binding</keyword>
<keyword evidence="8" id="KW-0460">Magnesium</keyword>
<evidence type="ECO:0000313" key="13">
    <source>
        <dbReference type="EMBL" id="MBO0345903.1"/>
    </source>
</evidence>
<evidence type="ECO:0000256" key="4">
    <source>
        <dbReference type="ARBA" id="ARBA00022723"/>
    </source>
</evidence>
<dbReference type="PROSITE" id="PS50146">
    <property type="entry name" value="DAGK"/>
    <property type="match status" value="1"/>
</dbReference>
<evidence type="ECO:0000256" key="11">
    <source>
        <dbReference type="ARBA" id="ARBA00023264"/>
    </source>
</evidence>
<dbReference type="NCBIfam" id="TIGR00147">
    <property type="entry name" value="YegS/Rv2252/BmrU family lipid kinase"/>
    <property type="match status" value="1"/>
</dbReference>
<proteinExistence type="predicted"/>
<dbReference type="InterPro" id="IPR045540">
    <property type="entry name" value="YegS/DAGK_C"/>
</dbReference>
<dbReference type="GO" id="GO:0016301">
    <property type="term" value="F:kinase activity"/>
    <property type="evidence" value="ECO:0007669"/>
    <property type="project" value="UniProtKB-KW"/>
</dbReference>
<keyword evidence="5" id="KW-0547">Nucleotide-binding</keyword>
<dbReference type="AlphaFoldDB" id="A0A939EQX6"/>
<keyword evidence="10" id="KW-0594">Phospholipid biosynthesis</keyword>
<dbReference type="Gene3D" id="3.40.50.10330">
    <property type="entry name" value="Probable inorganic polyphosphate/atp-NAD kinase, domain 1"/>
    <property type="match status" value="1"/>
</dbReference>
<dbReference type="SUPFAM" id="SSF111331">
    <property type="entry name" value="NAD kinase/diacylglycerol kinase-like"/>
    <property type="match status" value="1"/>
</dbReference>
<evidence type="ECO:0000256" key="6">
    <source>
        <dbReference type="ARBA" id="ARBA00022777"/>
    </source>
</evidence>
<dbReference type="GO" id="GO:0008654">
    <property type="term" value="P:phospholipid biosynthetic process"/>
    <property type="evidence" value="ECO:0007669"/>
    <property type="project" value="UniProtKB-KW"/>
</dbReference>
<evidence type="ECO:0000256" key="7">
    <source>
        <dbReference type="ARBA" id="ARBA00022840"/>
    </source>
</evidence>
<dbReference type="InterPro" id="IPR017438">
    <property type="entry name" value="ATP-NAD_kinase_N"/>
</dbReference>
<evidence type="ECO:0000256" key="2">
    <source>
        <dbReference type="ARBA" id="ARBA00022516"/>
    </source>
</evidence>
<comment type="cofactor">
    <cofactor evidence="1">
        <name>Mg(2+)</name>
        <dbReference type="ChEBI" id="CHEBI:18420"/>
    </cofactor>
</comment>
<dbReference type="Pfam" id="PF19279">
    <property type="entry name" value="YegS_C"/>
    <property type="match status" value="1"/>
</dbReference>
<keyword evidence="11" id="KW-1208">Phospholipid metabolism</keyword>
<reference evidence="13" key="1">
    <citation type="submission" date="2021-03" db="EMBL/GenBank/DDBJ databases">
        <title>Roseibium sp. CAU 1637 isolated from Incheon.</title>
        <authorList>
            <person name="Kim W."/>
        </authorList>
    </citation>
    <scope>NUCLEOTIDE SEQUENCE</scope>
    <source>
        <strain evidence="13">CAU 1637</strain>
    </source>
</reference>
<dbReference type="InterPro" id="IPR001206">
    <property type="entry name" value="Diacylglycerol_kinase_cat_dom"/>
</dbReference>
<dbReference type="Gene3D" id="2.60.200.40">
    <property type="match status" value="1"/>
</dbReference>
<keyword evidence="14" id="KW-1185">Reference proteome</keyword>
<evidence type="ECO:0000313" key="14">
    <source>
        <dbReference type="Proteomes" id="UP000664779"/>
    </source>
</evidence>
<dbReference type="Proteomes" id="UP000664779">
    <property type="component" value="Unassembled WGS sequence"/>
</dbReference>
<dbReference type="PANTHER" id="PTHR12358:SF106">
    <property type="entry name" value="LIPID KINASE YEGS"/>
    <property type="match status" value="1"/>
</dbReference>
<dbReference type="InterPro" id="IPR005218">
    <property type="entry name" value="Diacylglycerol/lipid_kinase"/>
</dbReference>
<keyword evidence="3" id="KW-0808">Transferase</keyword>
<dbReference type="GO" id="GO:0005886">
    <property type="term" value="C:plasma membrane"/>
    <property type="evidence" value="ECO:0007669"/>
    <property type="project" value="TreeGrafter"/>
</dbReference>
<evidence type="ECO:0000259" key="12">
    <source>
        <dbReference type="PROSITE" id="PS50146"/>
    </source>
</evidence>
<evidence type="ECO:0000256" key="10">
    <source>
        <dbReference type="ARBA" id="ARBA00023209"/>
    </source>
</evidence>
<accession>A0A939EQX6</accession>
<keyword evidence="6 13" id="KW-0418">Kinase</keyword>
<dbReference type="GO" id="GO:0005524">
    <property type="term" value="F:ATP binding"/>
    <property type="evidence" value="ECO:0007669"/>
    <property type="project" value="UniProtKB-KW"/>
</dbReference>
<dbReference type="PANTHER" id="PTHR12358">
    <property type="entry name" value="SPHINGOSINE KINASE"/>
    <property type="match status" value="1"/>
</dbReference>
<keyword evidence="9" id="KW-0443">Lipid metabolism</keyword>
<comment type="caution">
    <text evidence="13">The sequence shown here is derived from an EMBL/GenBank/DDBJ whole genome shotgun (WGS) entry which is preliminary data.</text>
</comment>
<evidence type="ECO:0000256" key="1">
    <source>
        <dbReference type="ARBA" id="ARBA00001946"/>
    </source>
</evidence>
<protein>
    <submittedName>
        <fullName evidence="13">Diacylglycerol kinase family lipid kinase</fullName>
    </submittedName>
</protein>
<dbReference type="InterPro" id="IPR050187">
    <property type="entry name" value="Lipid_Phosphate_FormReg"/>
</dbReference>
<feature type="domain" description="DAGKc" evidence="12">
    <location>
        <begin position="1"/>
        <end position="129"/>
    </location>
</feature>
<sequence length="289" mass="30275">MKNVLIIANPTSGGYDPRRIELIEDYLAQAGCKVEIRLTTHAGEIEQIASDPRLAVDVLVIAGGDGSVNEALTGFQVNAAPPDLAVIPAGTANVLAHELGLPKRPLAIARSILAHRTKPLHFGLANGHPFVLMASAGMDADVVHALPLALKRKFGKLAYVLTAIKIGLTRRSSEMTVEVDGKSLTGKLIVATNGRFYGGPFVVCPDASVTTSGLHVLVLQKDDPISALRFGIALLLGRVHKARGVTVTAFEKAKILAKAPTAVQIDGDPYGATPVALEAGAHGYTIVVP</sequence>
<dbReference type="Pfam" id="PF00781">
    <property type="entry name" value="DAGK_cat"/>
    <property type="match status" value="1"/>
</dbReference>
<evidence type="ECO:0000256" key="8">
    <source>
        <dbReference type="ARBA" id="ARBA00022842"/>
    </source>
</evidence>
<evidence type="ECO:0000256" key="9">
    <source>
        <dbReference type="ARBA" id="ARBA00023098"/>
    </source>
</evidence>
<keyword evidence="4" id="KW-0479">Metal-binding</keyword>
<evidence type="ECO:0000256" key="3">
    <source>
        <dbReference type="ARBA" id="ARBA00022679"/>
    </source>
</evidence>
<name>A0A939EQX6_9HYPH</name>
<keyword evidence="2" id="KW-0444">Lipid biosynthesis</keyword>